<keyword evidence="4" id="KW-1185">Reference proteome</keyword>
<dbReference type="Proteomes" id="UP000324022">
    <property type="component" value="Unassembled WGS sequence"/>
</dbReference>
<sequence length="2356" mass="271120">MRLTGRLSRQPPWWLLFGVLAYVILFTVSVKSEDEIQPAPEEHVASTSQYHRAPSFQAAEAPPDSRVSRSTSSASFNFPKPPDSFPFSAQPATRAVKPRLTLSGLQMTRWQRLKARLQRSAVKRMVNVLKKYQRFEKRRRAKKFGPRRGEVEIRPVFQYTKEEAARGRPPKPPVLSKAEEIEVFNALSPFHRASRVAFLSTQTSFEPDPEVLAAEIRRQPMIEKARAEKLAAEAHARAAAAGGTGESSRPLSAIEPATNEETASEARVLPLGEGGAGVSIRPLRSTQHAPQVEPSLRSSTSQRVVTLSRTPSSEWDRKSLVKQAEERIQQGLAIINDGLHVEALPRVHLRKRSPPDDPPRAYTYTQKHDYPGQHYRITLVKDPLSRDPMLKEGKLSYHFIDPASVLSGEASMAKYWEDMSRVERKEIHQGVKKIWDRWWNVDYNKEPKRRVMSLPSNANGIRRINVPGKGPLLLRGYHDGYGNWLWEPRVDPKVKQPLVHEDNLPIHLKDFVKKGLGNEPYRILQYPAHMLRRSLPMTRVEKRSPAGSLFGSRGQSDWTQLGDLRYDGEGYQVIQGANGRIQFARWSPYSGEDQVPRDFNNLEERERKEILKRIPEVKKLRANNWDLGKVSKGFRVSTQTRDKTGVYYFSDRPEHTVEVRQKGNNFEFKIMKKRLIGPPRRTWVALRDLPEHMKEFLRWEAEVDVEARLPWRDILSGLRRRSLPSLTLKKRAGPAGTSTKEPRQFVYPSQKLEIRKTQAGYTFSVLSEGSVTQEPSSWFDLSNQQKNSFLRAFPRIDQVAEGRLDEHGARLKFVNDPITGLPLRTKTLPAESVWVVRESSPSSGGRKRLLFLRIDPVTDRRAYNTLEEIPDYLRTWLYEAHRDIYDEAIGPIKQVKRPISESIPVSDSQNTRSLASNSQHAASKQKFTAINFHGNYLFTSKDLDGNYRFSTSRPTSSTKAFDYQLWTTLSDDQKKRVKKAIPNIEGMMSGNADVSRSEVGEVWKNEQKAHLFSDEGPETILVEKKQRWLPWLRPKFIFHRTDPATSRTISSSFKDLPDHLQIHLRESYLQGFKDVINHPLWKRADSPAEIGTGQPVAFHYPGQEVEVRKIAGKYTFGFPSNVKTLQRTEFLPWDQLKPKDQVRVQWAYLDIKALLKGKVTEAAAHLEFEPGENPEVSIARRAMFNDRPRTIWLIRKRHPFLRGREVMQFLQVDPLTGRLAGVPMQKLPFPVQSWFHETHRDVFDEAVESAKTYRLPLWRSAPTSVPSPKPFAPKSKFFRFEFEGQKARIYKLKNEGGYSYGLMDDAYPENSVSNKPWTELSAEQQDKFKTAVPDIEKLVNQEADAENLGLKFKHIGIDHPAAIVPIPGGQEPQSILLEEQKQGWLPFSRRKKLIFHRVDPETSKTISSSMEELPNYLQDYFRNNYSGFFKRVIKHTLKKRADRDESNLMPLLSDHREASSSNWPAQSSNRPSLSSSRPVGAGNMQQLDYPGRNFHIIKAGDKYNFVLPSGIAWNRIELRKWESMTEEQRQMVKERIPEIKRFLDNPTEDAKVALNFQYDAAGFPGLWSSSHSVPGQGKETILLERTRNWLQRPNLVFHRRDPSQGIYRPWSFEELQQHLKDWIEAAHTDLFREVSRPMSGLHLIKRASPSSSDDEIPYHELTSGSSQASSSNQAVSGKEMKALHYPGGRIFFHKGREAQYGFSFPSETEEFPGIRIKSWQGLTEDERSKVIASIDGIEEFLRNPTEEAKRKYNFRTEVPGLRGAEIAVFPIKGQEAERIVVERQKGTFATLGRPKVIYHRLQRDTQEYRAYKFKKLPRYLQEFIEVQDRIPEVSRQISRLRIGKRNLTPGISDSKVPSGTPSKAYSSQQAASRGDREVFFIPGFPARQRGDQNIPGSPPVRIELQRKRALLPPWRKYLIFHVSGEEYKFEELPQFVTEWFRKEHNEIYKEAEALSGIELPRPMEFGDNDVHGFTYPGEEIQIVTAKDGTYKFNFLSSKDKSVLTSRTWSDLPEEVQNYFSGGKGRVKKLIAGKISYRKARKKGVLVVEDPKKERWAYRYPEYKTYFHIGRSTDNHIVVKQVDQYGRHMGFQSKFGDLPELLKGYLRTRLDLHHLLNEAEGGIRRLHKRAPPSLPHVVGYPGKKIVLSGSWADLRKRMLPWRKKKKQYQASTSGAGPSTELEGVSIPVEVDFPMNSRFLPPAVSNPFQNAERPQHFRQFIYPGENGYDVLHHRNGYTFERIDLSQSSVHSYYKPLHLLPTKDQEAIRKLIPNIDEMIKQHTVTPDFVPSRSIHWFRHEAPADIRETKQDGWLMHTVHHLNDGGGYSFKHTVPFDQLPENLQRFIETAKRSGRSFVHK</sequence>
<accession>A0A5C3DRU9</accession>
<feature type="compositionally biased region" description="Low complexity" evidence="1">
    <location>
        <begin position="1467"/>
        <end position="1478"/>
    </location>
</feature>
<feature type="compositionally biased region" description="Polar residues" evidence="1">
    <location>
        <begin position="903"/>
        <end position="919"/>
    </location>
</feature>
<organism evidence="3 4">
    <name type="scientific">Ustilago trichophora</name>
    <dbReference type="NCBI Taxonomy" id="86804"/>
    <lineage>
        <taxon>Eukaryota</taxon>
        <taxon>Fungi</taxon>
        <taxon>Dikarya</taxon>
        <taxon>Basidiomycota</taxon>
        <taxon>Ustilaginomycotina</taxon>
        <taxon>Ustilaginomycetes</taxon>
        <taxon>Ustilaginales</taxon>
        <taxon>Ustilaginaceae</taxon>
        <taxon>Ustilago</taxon>
    </lineage>
</organism>
<feature type="compositionally biased region" description="Polar residues" evidence="1">
    <location>
        <begin position="1849"/>
        <end position="1871"/>
    </location>
</feature>
<evidence type="ECO:0000256" key="2">
    <source>
        <dbReference type="SAM" id="Phobius"/>
    </source>
</evidence>
<protein>
    <submittedName>
        <fullName evidence="3">Uncharacterized protein</fullName>
    </submittedName>
</protein>
<evidence type="ECO:0000256" key="1">
    <source>
        <dbReference type="SAM" id="MobiDB-lite"/>
    </source>
</evidence>
<keyword evidence="2" id="KW-0812">Transmembrane</keyword>
<feature type="region of interest" description="Disordered" evidence="1">
    <location>
        <begin position="900"/>
        <end position="919"/>
    </location>
</feature>
<proteinExistence type="predicted"/>
<evidence type="ECO:0000313" key="3">
    <source>
        <dbReference type="EMBL" id="SPO20310.1"/>
    </source>
</evidence>
<feature type="region of interest" description="Disordered" evidence="1">
    <location>
        <begin position="39"/>
        <end position="92"/>
    </location>
</feature>
<keyword evidence="2" id="KW-0472">Membrane</keyword>
<reference evidence="3 4" key="1">
    <citation type="submission" date="2018-03" db="EMBL/GenBank/DDBJ databases">
        <authorList>
            <person name="Guldener U."/>
        </authorList>
    </citation>
    <scope>NUCLEOTIDE SEQUENCE [LARGE SCALE GENOMIC DNA]</scope>
    <source>
        <strain evidence="3 4">NBRC100155</strain>
    </source>
</reference>
<feature type="transmembrane region" description="Helical" evidence="2">
    <location>
        <begin position="12"/>
        <end position="30"/>
    </location>
</feature>
<feature type="compositionally biased region" description="Low complexity" evidence="1">
    <location>
        <begin position="1663"/>
        <end position="1677"/>
    </location>
</feature>
<gene>
    <name evidence="3" type="ORF">UTRI_00709_B</name>
</gene>
<feature type="compositionally biased region" description="Polar residues" evidence="1">
    <location>
        <begin position="296"/>
        <end position="310"/>
    </location>
</feature>
<keyword evidence="2" id="KW-1133">Transmembrane helix</keyword>
<feature type="region of interest" description="Disordered" evidence="1">
    <location>
        <begin position="1455"/>
        <end position="1485"/>
    </location>
</feature>
<dbReference type="EMBL" id="OOIN01000001">
    <property type="protein sequence ID" value="SPO20310.1"/>
    <property type="molecule type" value="Genomic_DNA"/>
</dbReference>
<feature type="region of interest" description="Disordered" evidence="1">
    <location>
        <begin position="286"/>
        <end position="310"/>
    </location>
</feature>
<name>A0A5C3DRU9_9BASI</name>
<evidence type="ECO:0000313" key="4">
    <source>
        <dbReference type="Proteomes" id="UP000324022"/>
    </source>
</evidence>
<feature type="region of interest" description="Disordered" evidence="1">
    <location>
        <begin position="1848"/>
        <end position="1871"/>
    </location>
</feature>
<feature type="region of interest" description="Disordered" evidence="1">
    <location>
        <begin position="1646"/>
        <end position="1677"/>
    </location>
</feature>